<evidence type="ECO:0000313" key="4">
    <source>
        <dbReference type="EnsemblMetazoa" id="AGAP029614-PB"/>
    </source>
</evidence>
<dbReference type="InterPro" id="IPR011705">
    <property type="entry name" value="BACK"/>
</dbReference>
<name>A0A453Z0W1_ANOGA</name>
<organism evidence="4 5">
    <name type="scientific">Anopheles gambiae</name>
    <name type="common">African malaria mosquito</name>
    <dbReference type="NCBI Taxonomy" id="7165"/>
    <lineage>
        <taxon>Eukaryota</taxon>
        <taxon>Metazoa</taxon>
        <taxon>Ecdysozoa</taxon>
        <taxon>Arthropoda</taxon>
        <taxon>Hexapoda</taxon>
        <taxon>Insecta</taxon>
        <taxon>Pterygota</taxon>
        <taxon>Neoptera</taxon>
        <taxon>Endopterygota</taxon>
        <taxon>Diptera</taxon>
        <taxon>Nematocera</taxon>
        <taxon>Culicoidea</taxon>
        <taxon>Culicidae</taxon>
        <taxon>Anophelinae</taxon>
        <taxon>Anopheles</taxon>
    </lineage>
</organism>
<dbReference type="CDD" id="cd18282">
    <property type="entry name" value="BTB_POZ_BTBD3_6"/>
    <property type="match status" value="1"/>
</dbReference>
<proteinExistence type="predicted"/>
<dbReference type="InParanoid" id="A0A453Z0W1"/>
<feature type="region of interest" description="Disordered" evidence="3">
    <location>
        <begin position="686"/>
        <end position="771"/>
    </location>
</feature>
<feature type="compositionally biased region" description="Low complexity" evidence="3">
    <location>
        <begin position="701"/>
        <end position="729"/>
    </location>
</feature>
<dbReference type="EnsemblMetazoa" id="AGAP029614-RB">
    <property type="protein sequence ID" value="AGAP029614-PB"/>
    <property type="gene ID" value="AGAP029614"/>
</dbReference>
<dbReference type="FunFam" id="1.25.40.420:FF:000003">
    <property type="entry name" value="BTB/POZ domain-containing protein 3"/>
    <property type="match status" value="1"/>
</dbReference>
<dbReference type="Pfam" id="PF07707">
    <property type="entry name" value="BACK"/>
    <property type="match status" value="1"/>
</dbReference>
<dbReference type="AlphaFoldDB" id="A0A453Z0W1"/>
<dbReference type="VEuPathDB" id="VectorBase:AGAMI1_014716"/>
<keyword evidence="5" id="KW-1185">Reference proteome</keyword>
<dbReference type="SMART" id="SM00225">
    <property type="entry name" value="BTB"/>
    <property type="match status" value="1"/>
</dbReference>
<dbReference type="Gene3D" id="2.60.120.820">
    <property type="entry name" value="PHR domain"/>
    <property type="match status" value="1"/>
</dbReference>
<dbReference type="Pfam" id="PF00651">
    <property type="entry name" value="BTB"/>
    <property type="match status" value="1"/>
</dbReference>
<dbReference type="InterPro" id="IPR038648">
    <property type="entry name" value="PHR_sf"/>
</dbReference>
<dbReference type="PANTHER" id="PTHR45774:SF9">
    <property type="entry name" value="LUTE, ISOFORM D"/>
    <property type="match status" value="1"/>
</dbReference>
<dbReference type="GO" id="GO:0022008">
    <property type="term" value="P:neurogenesis"/>
    <property type="evidence" value="ECO:0000318"/>
    <property type="project" value="GO_Central"/>
</dbReference>
<accession>A0A453Z0W1</accession>
<dbReference type="FunCoup" id="A0A453Z0W1">
    <property type="interactions" value="1154"/>
</dbReference>
<dbReference type="PANTHER" id="PTHR45774">
    <property type="entry name" value="BTB/POZ DOMAIN-CONTAINING"/>
    <property type="match status" value="1"/>
</dbReference>
<evidence type="ECO:0000256" key="1">
    <source>
        <dbReference type="ARBA" id="ARBA00004496"/>
    </source>
</evidence>
<sequence>MVDIGMVEIGLQDESLVDHIGRQVLHWIVGYSTAWYATLSHCDLVDNFKKVDSGAKILLQGLGVKTGHNDDEDDDEAEYGEEEYDEVVQEGGAEGEVRRVVRQRRRIRRAAARGFVNRYHPLVEYGERNFENLMLADLMENCERGIPIEMFNVLAPFHQNSAGAAGAGVAAAAAGGQNVRLENMQVTQPCSGPSSPTIASPGALSSTSFCLANGGGIGSVLGSGGCSVISSTTAADTADPNWQANKSTVRERNAAMFNNDLMADIRFIVGSDEQVQTIPAHKYVLATGSSVFYAMFYGGLAENKQEIKVPDVEPGAFLTLLKYLYCDEIQLEADNVLATLYVAKKYIVPHLARACVNYLETSLTAKNACLLLSQSRLFEEPELMQRCWEVIDAQAEMAIKSEGFVDIDLKTFETILARETLNCKEIHLFEAALSWAHAACTKMDIEPTSSNKRQLLGQALYLIRIPTMTLEEFANRVAQLGILTNQETIDIFLNFTAKNKPKLTFPVKARAGLKTQVCHRFASCAYRSNQWRYRGRCDSIQFSVDKRIFIVGFGLYGSSTGAADYDVKIELKRLGRVLAENSTKFFSDGSSNTFQVFFETPIQIEPECFYTASVVLDGTELSFFGQEGMSEVSVGTVTFQFQCSSESTNGTGVQGGQIPELIFYGPMGVSQQSSIISASASNNTINNNHTAAGGHTAGKQPSNNSGGSSSNSVPSTTTTSSSSSSSSSAHGGGLLLMGAGGSSSPSNTHSSDRSNVAPFGNGGDNDGASTASANAAGIANWLPPSVAGVSAGQQQLLAGTGEPTE</sequence>
<evidence type="ECO:0000313" key="5">
    <source>
        <dbReference type="Proteomes" id="UP000007062"/>
    </source>
</evidence>
<dbReference type="InterPro" id="IPR011333">
    <property type="entry name" value="SKP1/BTB/POZ_sf"/>
</dbReference>
<dbReference type="SMART" id="SM00875">
    <property type="entry name" value="BACK"/>
    <property type="match status" value="1"/>
</dbReference>
<dbReference type="GO" id="GO:0005829">
    <property type="term" value="C:cytosol"/>
    <property type="evidence" value="ECO:0000318"/>
    <property type="project" value="GO_Central"/>
</dbReference>
<dbReference type="EMBL" id="AAAB01008880">
    <property type="status" value="NOT_ANNOTATED_CDS"/>
    <property type="molecule type" value="Genomic_DNA"/>
</dbReference>
<dbReference type="Gene3D" id="1.25.40.420">
    <property type="match status" value="1"/>
</dbReference>
<dbReference type="PROSITE" id="PS50097">
    <property type="entry name" value="BTB"/>
    <property type="match status" value="1"/>
</dbReference>
<dbReference type="Gene3D" id="3.30.710.10">
    <property type="entry name" value="Potassium Channel Kv1.1, Chain A"/>
    <property type="match status" value="1"/>
</dbReference>
<dbReference type="FunFam" id="3.30.710.10:FF:000015">
    <property type="entry name" value="BTB/POZ domain-containing protein 3"/>
    <property type="match status" value="1"/>
</dbReference>
<evidence type="ECO:0000256" key="2">
    <source>
        <dbReference type="ARBA" id="ARBA00022490"/>
    </source>
</evidence>
<reference evidence="4 5" key="1">
    <citation type="journal article" date="2002" name="Science">
        <title>The genome sequence of the malaria mosquito Anopheles gambiae.</title>
        <authorList>
            <person name="Holt R.A."/>
            <person name="Subramanian G.M."/>
            <person name="Halpern A."/>
            <person name="Sutton G.G."/>
            <person name="Charlab R."/>
            <person name="Nusskern D.R."/>
            <person name="Wincker P."/>
            <person name="Clark A.G."/>
            <person name="Ribeiro J.M."/>
            <person name="Wides R."/>
            <person name="Salzberg S.L."/>
            <person name="Loftus B."/>
            <person name="Yandell M."/>
            <person name="Majoros W.H."/>
            <person name="Rusch D.B."/>
            <person name="Lai Z."/>
            <person name="Kraft C.L."/>
            <person name="Abril J.F."/>
            <person name="Anthouard V."/>
            <person name="Arensburger P."/>
            <person name="Atkinson P.W."/>
            <person name="Baden H."/>
            <person name="de Berardinis V."/>
            <person name="Baldwin D."/>
            <person name="Benes V."/>
            <person name="Biedler J."/>
            <person name="Blass C."/>
            <person name="Bolanos R."/>
            <person name="Boscus D."/>
            <person name="Barnstead M."/>
            <person name="Cai S."/>
            <person name="Center A."/>
            <person name="Chaturverdi K."/>
            <person name="Christophides G.K."/>
            <person name="Chrystal M.A."/>
            <person name="Clamp M."/>
            <person name="Cravchik A."/>
            <person name="Curwen V."/>
            <person name="Dana A."/>
            <person name="Delcher A."/>
            <person name="Dew I."/>
            <person name="Evans C.A."/>
            <person name="Flanigan M."/>
            <person name="Grundschober-Freimoser A."/>
            <person name="Friedli L."/>
            <person name="Gu Z."/>
            <person name="Guan P."/>
            <person name="Guigo R."/>
            <person name="Hillenmeyer M.E."/>
            <person name="Hladun S.L."/>
            <person name="Hogan J.R."/>
            <person name="Hong Y.S."/>
            <person name="Hoover J."/>
            <person name="Jaillon O."/>
            <person name="Ke Z."/>
            <person name="Kodira C."/>
            <person name="Kokoza E."/>
            <person name="Koutsos A."/>
            <person name="Letunic I."/>
            <person name="Levitsky A."/>
            <person name="Liang Y."/>
            <person name="Lin J.J."/>
            <person name="Lobo N.F."/>
            <person name="Lopez J.R."/>
            <person name="Malek J.A."/>
            <person name="McIntosh T.C."/>
            <person name="Meister S."/>
            <person name="Miller J."/>
            <person name="Mobarry C."/>
            <person name="Mongin E."/>
            <person name="Murphy S.D."/>
            <person name="O'Brochta D.A."/>
            <person name="Pfannkoch C."/>
            <person name="Qi R."/>
            <person name="Regier M.A."/>
            <person name="Remington K."/>
            <person name="Shao H."/>
            <person name="Sharakhova M.V."/>
            <person name="Sitter C.D."/>
            <person name="Shetty J."/>
            <person name="Smith T.J."/>
            <person name="Strong R."/>
            <person name="Sun J."/>
            <person name="Thomasova D."/>
            <person name="Ton L.Q."/>
            <person name="Topalis P."/>
            <person name="Tu Z."/>
            <person name="Unger M.F."/>
            <person name="Walenz B."/>
            <person name="Wang A."/>
            <person name="Wang J."/>
            <person name="Wang M."/>
            <person name="Wang X."/>
            <person name="Woodford K.J."/>
            <person name="Wortman J.R."/>
            <person name="Wu M."/>
            <person name="Yao A."/>
            <person name="Zdobnov E.M."/>
            <person name="Zhang H."/>
            <person name="Zhao Q."/>
            <person name="Zhao S."/>
            <person name="Zhu S.C."/>
            <person name="Zhimulev I."/>
            <person name="Coluzzi M."/>
            <person name="della Torre A."/>
            <person name="Roth C.W."/>
            <person name="Louis C."/>
            <person name="Kalush F."/>
            <person name="Mural R.J."/>
            <person name="Myers E.W."/>
            <person name="Adams M.D."/>
            <person name="Smith H.O."/>
            <person name="Broder S."/>
            <person name="Gardner M.J."/>
            <person name="Fraser C.M."/>
            <person name="Birney E."/>
            <person name="Bork P."/>
            <person name="Brey P.T."/>
            <person name="Venter J.C."/>
            <person name="Weissenbach J."/>
            <person name="Kafatos F.C."/>
            <person name="Collins F.H."/>
            <person name="Hoffman S.L."/>
        </authorList>
    </citation>
    <scope>NUCLEOTIDE SEQUENCE [LARGE SCALE GENOMIC DNA]</scope>
    <source>
        <strain evidence="4 5">PEST</strain>
    </source>
</reference>
<dbReference type="FunFam" id="2.60.120.820:FF:000001">
    <property type="entry name" value="BTB/POZ domain-containing protein 3"/>
    <property type="match status" value="1"/>
</dbReference>
<dbReference type="SUPFAM" id="SSF54695">
    <property type="entry name" value="POZ domain"/>
    <property type="match status" value="1"/>
</dbReference>
<feature type="compositionally biased region" description="Gly residues" evidence="3">
    <location>
        <begin position="730"/>
        <end position="741"/>
    </location>
</feature>
<evidence type="ECO:0000256" key="3">
    <source>
        <dbReference type="SAM" id="MobiDB-lite"/>
    </source>
</evidence>
<dbReference type="Proteomes" id="UP000007062">
    <property type="component" value="Chromosome 2R"/>
</dbReference>
<dbReference type="InterPro" id="IPR012983">
    <property type="entry name" value="PHR"/>
</dbReference>
<dbReference type="VEuPathDB" id="VectorBase:AGAP029614"/>
<keyword evidence="2" id="KW-0963">Cytoplasm</keyword>
<reference evidence="4 5" key="2">
    <citation type="journal article" date="2004" name="Trends Parasitol.">
        <title>The Anopheles gambiae genome: an update.</title>
        <authorList>
            <person name="Mongin E."/>
            <person name="Louis C."/>
            <person name="Holt R.A."/>
            <person name="Birney E."/>
            <person name="Collins F.H."/>
        </authorList>
    </citation>
    <scope>NUCLEOTIDE SEQUENCE [LARGE SCALE GENOMIC DNA]</scope>
    <source>
        <strain evidence="4 5">PEST</strain>
    </source>
</reference>
<reference evidence="4" key="3">
    <citation type="submission" date="2020-05" db="UniProtKB">
        <authorList>
            <consortium name="EnsemblMetazoa"/>
        </authorList>
    </citation>
    <scope>IDENTIFICATION</scope>
    <source>
        <strain evidence="4">PEST</strain>
    </source>
</reference>
<dbReference type="CDD" id="cd18488">
    <property type="entry name" value="BACK_BTBD3_like"/>
    <property type="match status" value="1"/>
</dbReference>
<dbReference type="InterPro" id="IPR000210">
    <property type="entry name" value="BTB/POZ_dom"/>
</dbReference>
<dbReference type="InterPro" id="IPR049737">
    <property type="entry name" value="Btbd6a-like_BACK"/>
</dbReference>
<protein>
    <submittedName>
        <fullName evidence="4">BTB domain-containing protein</fullName>
    </submittedName>
</protein>
<dbReference type="Pfam" id="PF08005">
    <property type="entry name" value="PHR"/>
    <property type="match status" value="1"/>
</dbReference>
<comment type="subcellular location">
    <subcellularLocation>
        <location evidence="1">Cytoplasm</location>
    </subcellularLocation>
</comment>